<reference evidence="2" key="1">
    <citation type="journal article" date="2015" name="Nat. Genet.">
        <title>The genome and transcriptome of the zoonotic hookworm Ancylostoma ceylanicum identify infection-specific gene families.</title>
        <authorList>
            <person name="Schwarz E.M."/>
            <person name="Hu Y."/>
            <person name="Antoshechkin I."/>
            <person name="Miller M.M."/>
            <person name="Sternberg P.W."/>
            <person name="Aroian R.V."/>
        </authorList>
    </citation>
    <scope>NUCLEOTIDE SEQUENCE</scope>
    <source>
        <strain evidence="2">HY135</strain>
    </source>
</reference>
<evidence type="ECO:0000313" key="1">
    <source>
        <dbReference type="EMBL" id="EYC35833.1"/>
    </source>
</evidence>
<dbReference type="PROSITE" id="PS51257">
    <property type="entry name" value="PROKAR_LIPOPROTEIN"/>
    <property type="match status" value="1"/>
</dbReference>
<dbReference type="EMBL" id="JARK01000572">
    <property type="protein sequence ID" value="EYC35833.1"/>
    <property type="molecule type" value="Genomic_DNA"/>
</dbReference>
<keyword evidence="2" id="KW-1185">Reference proteome</keyword>
<organism evidence="1 2">
    <name type="scientific">Ancylostoma ceylanicum</name>
    <dbReference type="NCBI Taxonomy" id="53326"/>
    <lineage>
        <taxon>Eukaryota</taxon>
        <taxon>Metazoa</taxon>
        <taxon>Ecdysozoa</taxon>
        <taxon>Nematoda</taxon>
        <taxon>Chromadorea</taxon>
        <taxon>Rhabditida</taxon>
        <taxon>Rhabditina</taxon>
        <taxon>Rhabditomorpha</taxon>
        <taxon>Strongyloidea</taxon>
        <taxon>Ancylostomatidae</taxon>
        <taxon>Ancylostomatinae</taxon>
        <taxon>Ancylostoma</taxon>
    </lineage>
</organism>
<sequence>MVMVSRAGVIPSRVFISALVFVVCGCYIHTPSFAMVLQSVRKKNGSGNNTGEDMLPLASEIVCSYTTSNFVAELQHREGLDMSLFVLALEVEVYKDDTTELELLMDNRLRTNDRVLSIQQSLFKHYNTPEHLREGTWRRAKESLNSRVRRLRETALDRRQLTQERLLHSGNARTATGSKPLITLMTNE</sequence>
<comment type="caution">
    <text evidence="1">The sequence shown here is derived from an EMBL/GenBank/DDBJ whole genome shotgun (WGS) entry which is preliminary data.</text>
</comment>
<gene>
    <name evidence="1" type="primary">Acey_s0972.g3257</name>
    <name evidence="1" type="ORF">Y032_0972g3257</name>
</gene>
<dbReference type="AlphaFoldDB" id="A0A016W9X3"/>
<name>A0A016W9X3_9BILA</name>
<accession>A0A016W9X3</accession>
<proteinExistence type="predicted"/>
<protein>
    <submittedName>
        <fullName evidence="1">Uncharacterized protein</fullName>
    </submittedName>
</protein>
<evidence type="ECO:0000313" key="2">
    <source>
        <dbReference type="Proteomes" id="UP000024635"/>
    </source>
</evidence>
<dbReference type="Proteomes" id="UP000024635">
    <property type="component" value="Unassembled WGS sequence"/>
</dbReference>